<evidence type="ECO:0000313" key="5">
    <source>
        <dbReference type="Proteomes" id="UP000198571"/>
    </source>
</evidence>
<proteinExistence type="predicted"/>
<evidence type="ECO:0000256" key="1">
    <source>
        <dbReference type="ARBA" id="ARBA00022603"/>
    </source>
</evidence>
<sequence length="200" mass="22620">MADHYYSKKPSVESNQKEIREEIRGQSFHFYVDRGVFSKSGLDYGTRLLLETFREPGISGPIGDIGCGWGPIGISIAKSFPERPIHMVDINERSVQLSEKNARLNQAGNIKIDQNNLLDGFERDTFAALITNPPVRAGKETVFALYEQARDVLKENGELWVVLQKKQGAPSTQKKLEELDFDVTVENKSKGYFIFKAKKH</sequence>
<dbReference type="EMBL" id="FOGT01000009">
    <property type="protein sequence ID" value="SES17010.1"/>
    <property type="molecule type" value="Genomic_DNA"/>
</dbReference>
<dbReference type="GO" id="GO:0008757">
    <property type="term" value="F:S-adenosylmethionine-dependent methyltransferase activity"/>
    <property type="evidence" value="ECO:0007669"/>
    <property type="project" value="InterPro"/>
</dbReference>
<dbReference type="AlphaFoldDB" id="A0A1H9V589"/>
<reference evidence="5" key="1">
    <citation type="submission" date="2016-10" db="EMBL/GenBank/DDBJ databases">
        <authorList>
            <person name="Varghese N."/>
            <person name="Submissions S."/>
        </authorList>
    </citation>
    <scope>NUCLEOTIDE SEQUENCE [LARGE SCALE GENOMIC DNA]</scope>
    <source>
        <strain evidence="5">S9</strain>
    </source>
</reference>
<dbReference type="OrthoDB" id="9764961at2"/>
<dbReference type="Gene3D" id="3.40.50.150">
    <property type="entry name" value="Vaccinia Virus protein VP39"/>
    <property type="match status" value="1"/>
</dbReference>
<dbReference type="SUPFAM" id="SSF53335">
    <property type="entry name" value="S-adenosyl-L-methionine-dependent methyltransferases"/>
    <property type="match status" value="1"/>
</dbReference>
<keyword evidence="5" id="KW-1185">Reference proteome</keyword>
<dbReference type="Proteomes" id="UP000198571">
    <property type="component" value="Unassembled WGS sequence"/>
</dbReference>
<dbReference type="InterPro" id="IPR046977">
    <property type="entry name" value="RsmC/RlmG"/>
</dbReference>
<keyword evidence="1 4" id="KW-0489">Methyltransferase</keyword>
<dbReference type="CDD" id="cd02440">
    <property type="entry name" value="AdoMet_MTases"/>
    <property type="match status" value="1"/>
</dbReference>
<keyword evidence="2 4" id="KW-0808">Transferase</keyword>
<gene>
    <name evidence="4" type="ORF">SAMN05518684_109178</name>
</gene>
<dbReference type="PANTHER" id="PTHR47816:SF4">
    <property type="entry name" value="RIBOSOMAL RNA SMALL SUBUNIT METHYLTRANSFERASE C"/>
    <property type="match status" value="1"/>
</dbReference>
<dbReference type="GO" id="GO:0032259">
    <property type="term" value="P:methylation"/>
    <property type="evidence" value="ECO:0007669"/>
    <property type="project" value="UniProtKB-KW"/>
</dbReference>
<dbReference type="RefSeq" id="WP_093052687.1">
    <property type="nucleotide sequence ID" value="NZ_FOGT01000009.1"/>
</dbReference>
<accession>A0A1H9V589</accession>
<protein>
    <submittedName>
        <fullName evidence="4">16S rRNA (Guanine1207-N2)-methyltransferase</fullName>
    </submittedName>
</protein>
<dbReference type="InterPro" id="IPR007848">
    <property type="entry name" value="Small_mtfrase_dom"/>
</dbReference>
<dbReference type="PANTHER" id="PTHR47816">
    <property type="entry name" value="RIBOSOMAL RNA SMALL SUBUNIT METHYLTRANSFERASE C"/>
    <property type="match status" value="1"/>
</dbReference>
<name>A0A1H9V589_9BACI</name>
<evidence type="ECO:0000313" key="4">
    <source>
        <dbReference type="EMBL" id="SES17010.1"/>
    </source>
</evidence>
<dbReference type="STRING" id="1601833.SAMN05518684_109178"/>
<dbReference type="Pfam" id="PF05175">
    <property type="entry name" value="MTS"/>
    <property type="match status" value="1"/>
</dbReference>
<organism evidence="4 5">
    <name type="scientific">Salipaludibacillus aurantiacus</name>
    <dbReference type="NCBI Taxonomy" id="1601833"/>
    <lineage>
        <taxon>Bacteria</taxon>
        <taxon>Bacillati</taxon>
        <taxon>Bacillota</taxon>
        <taxon>Bacilli</taxon>
        <taxon>Bacillales</taxon>
        <taxon>Bacillaceae</taxon>
    </lineage>
</organism>
<dbReference type="InterPro" id="IPR029063">
    <property type="entry name" value="SAM-dependent_MTases_sf"/>
</dbReference>
<evidence type="ECO:0000256" key="2">
    <source>
        <dbReference type="ARBA" id="ARBA00022679"/>
    </source>
</evidence>
<feature type="domain" description="Methyltransferase small" evidence="3">
    <location>
        <begin position="29"/>
        <end position="195"/>
    </location>
</feature>
<evidence type="ECO:0000259" key="3">
    <source>
        <dbReference type="Pfam" id="PF05175"/>
    </source>
</evidence>